<feature type="transmembrane region" description="Helical" evidence="5">
    <location>
        <begin position="321"/>
        <end position="340"/>
    </location>
</feature>
<dbReference type="EMBL" id="NFHO01000007">
    <property type="protein sequence ID" value="OUN42599.1"/>
    <property type="molecule type" value="Genomic_DNA"/>
</dbReference>
<feature type="transmembrane region" description="Helical" evidence="5">
    <location>
        <begin position="248"/>
        <end position="267"/>
    </location>
</feature>
<reference evidence="7" key="1">
    <citation type="submission" date="2017-04" db="EMBL/GenBank/DDBJ databases">
        <title>Function of individual gut microbiota members based on whole genome sequencing of pure cultures obtained from chicken caecum.</title>
        <authorList>
            <person name="Medvecky M."/>
            <person name="Cejkova D."/>
            <person name="Polansky O."/>
            <person name="Karasova D."/>
            <person name="Kubasova T."/>
            <person name="Cizek A."/>
            <person name="Rychlik I."/>
        </authorList>
    </citation>
    <scope>NUCLEOTIDE SEQUENCE [LARGE SCALE GENOMIC DNA]</scope>
    <source>
        <strain evidence="7">An70</strain>
    </source>
</reference>
<keyword evidence="4 5" id="KW-0472">Membrane</keyword>
<feature type="transmembrane region" description="Helical" evidence="5">
    <location>
        <begin position="81"/>
        <end position="104"/>
    </location>
</feature>
<evidence type="ECO:0000313" key="7">
    <source>
        <dbReference type="Proteomes" id="UP000196560"/>
    </source>
</evidence>
<dbReference type="GO" id="GO:0016020">
    <property type="term" value="C:membrane"/>
    <property type="evidence" value="ECO:0007669"/>
    <property type="project" value="UniProtKB-SubCell"/>
</dbReference>
<feature type="transmembrane region" description="Helical" evidence="5">
    <location>
        <begin position="440"/>
        <end position="459"/>
    </location>
</feature>
<proteinExistence type="predicted"/>
<dbReference type="Proteomes" id="UP000196560">
    <property type="component" value="Unassembled WGS sequence"/>
</dbReference>
<evidence type="ECO:0000313" key="6">
    <source>
        <dbReference type="EMBL" id="OUN42599.1"/>
    </source>
</evidence>
<feature type="transmembrane region" description="Helical" evidence="5">
    <location>
        <begin position="415"/>
        <end position="434"/>
    </location>
</feature>
<keyword evidence="3 5" id="KW-1133">Transmembrane helix</keyword>
<feature type="transmembrane region" description="Helical" evidence="5">
    <location>
        <begin position="166"/>
        <end position="188"/>
    </location>
</feature>
<comment type="caution">
    <text evidence="6">The sequence shown here is derived from an EMBL/GenBank/DDBJ whole genome shotgun (WGS) entry which is preliminary data.</text>
</comment>
<evidence type="ECO:0000256" key="1">
    <source>
        <dbReference type="ARBA" id="ARBA00004141"/>
    </source>
</evidence>
<keyword evidence="2 5" id="KW-0812">Transmembrane</keyword>
<keyword evidence="7" id="KW-1185">Reference proteome</keyword>
<feature type="transmembrane region" description="Helical" evidence="5">
    <location>
        <begin position="12"/>
        <end position="30"/>
    </location>
</feature>
<dbReference type="PANTHER" id="PTHR43424:SF1">
    <property type="entry name" value="LOCUS PUTATIVE PROTEIN 1-RELATED"/>
    <property type="match status" value="1"/>
</dbReference>
<dbReference type="RefSeq" id="WP_087186606.1">
    <property type="nucleotide sequence ID" value="NZ_NFHO01000007.1"/>
</dbReference>
<dbReference type="AlphaFoldDB" id="A0A1Y3U861"/>
<dbReference type="Pfam" id="PF01943">
    <property type="entry name" value="Polysacc_synt"/>
    <property type="match status" value="1"/>
</dbReference>
<evidence type="ECO:0000256" key="2">
    <source>
        <dbReference type="ARBA" id="ARBA00022692"/>
    </source>
</evidence>
<gene>
    <name evidence="6" type="ORF">B5G21_07145</name>
</gene>
<dbReference type="InterPro" id="IPR052556">
    <property type="entry name" value="PolySynth_Transporter"/>
</dbReference>
<feature type="transmembrane region" description="Helical" evidence="5">
    <location>
        <begin position="288"/>
        <end position="315"/>
    </location>
</feature>
<feature type="transmembrane region" description="Helical" evidence="5">
    <location>
        <begin position="110"/>
        <end position="133"/>
    </location>
</feature>
<evidence type="ECO:0000256" key="5">
    <source>
        <dbReference type="SAM" id="Phobius"/>
    </source>
</evidence>
<name>A0A1Y3U861_9ACTN</name>
<protein>
    <submittedName>
        <fullName evidence="6">Uncharacterized protein</fullName>
    </submittedName>
</protein>
<dbReference type="PANTHER" id="PTHR43424">
    <property type="entry name" value="LOCUS PUTATIVE PROTEIN 1-RELATED"/>
    <property type="match status" value="1"/>
</dbReference>
<evidence type="ECO:0000256" key="3">
    <source>
        <dbReference type="ARBA" id="ARBA00022989"/>
    </source>
</evidence>
<feature type="transmembrane region" description="Helical" evidence="5">
    <location>
        <begin position="209"/>
        <end position="225"/>
    </location>
</feature>
<organism evidence="6 7">
    <name type="scientific">Enorma massiliensis</name>
    <dbReference type="NCBI Taxonomy" id="1472761"/>
    <lineage>
        <taxon>Bacteria</taxon>
        <taxon>Bacillati</taxon>
        <taxon>Actinomycetota</taxon>
        <taxon>Coriobacteriia</taxon>
        <taxon>Coriobacteriales</taxon>
        <taxon>Coriobacteriaceae</taxon>
        <taxon>Enorma</taxon>
    </lineage>
</organism>
<accession>A0A1Y3U861</accession>
<sequence length="475" mass="51783">MKQENKNFLINIGYQALLMAFPLITVPYTSRVLGAESIGTYSYTYSIVNLFMLAGMLGISNHGNRSVARVRDDREKLSATFSSIYTIQLILCGLCLIGYVAYALLFSGPYAQIALLQLPFLLSVCFDISWLFFGMEQFLFPLTRNLAIKVASLVLMVLMVKSPEDLWIYTAIMSGSTLVSNAFLAVIAPRYVSYRKPVASDLRPHLKPIVVLFVPVLAFSIYHVMDKTMLGAFGSMLELGFFENAEKITNLPSAVITALGTVMLPRMSFIMKDASADYRTPIMSSMKLAMTLGACMSVGLLLIADDAAVVLFGSGFERCGILIRVLGIAVIATAWSNVLRTQYLIPKGLDGVYVRSTFGAGVINLGINLALIPTLGALGTCIGTVVAEYFIALYQTIATSKQLDVKVYCRDLASALAKACAIALICYFACRNISGAAVRLIGEMALFIFLAALFFFRYIKDDFFGASKGGGKQCI</sequence>
<evidence type="ECO:0000256" key="4">
    <source>
        <dbReference type="ARBA" id="ARBA00023136"/>
    </source>
</evidence>
<feature type="transmembrane region" description="Helical" evidence="5">
    <location>
        <begin position="42"/>
        <end position="60"/>
    </location>
</feature>
<comment type="subcellular location">
    <subcellularLocation>
        <location evidence="1">Membrane</location>
        <topology evidence="1">Multi-pass membrane protein</topology>
    </subcellularLocation>
</comment>
<dbReference type="InterPro" id="IPR002797">
    <property type="entry name" value="Polysacc_synth"/>
</dbReference>
<feature type="transmembrane region" description="Helical" evidence="5">
    <location>
        <begin position="142"/>
        <end position="160"/>
    </location>
</feature>